<organism evidence="3 4">
    <name type="scientific">Candidatus Rhodoblastus alkanivorans</name>
    <dbReference type="NCBI Taxonomy" id="2954117"/>
    <lineage>
        <taxon>Bacteria</taxon>
        <taxon>Pseudomonadati</taxon>
        <taxon>Pseudomonadota</taxon>
        <taxon>Alphaproteobacteria</taxon>
        <taxon>Hyphomicrobiales</taxon>
        <taxon>Rhodoblastaceae</taxon>
        <taxon>Rhodoblastus</taxon>
    </lineage>
</organism>
<sequence length="357" mass="38320">MVKSNGKSAAVTRVGVDLAKNVFQVHAIDAGGEIIVARKIRRGALLDFFARLPPCVVAMETCSSAHHWGRLLIAQGHEVRLIPAGHVKPYVRRGKNDAADAAAICEASQRPGQRFVAVRTIENQAALMRHRARERLSGQRTALLNALRGHLAEIGVILPQGAQRAYELKALLDRRADENGEIVVPDCVRAALLPLAAQIDALDEAIGAIDDELASEAKAHATARRLMTIPGVGPVIASALVATTPDTSAFANGREFAAFLGLTPRQHSTGGKQRLGRITKMGDRYLRKLLVVGATSVLRHAQGHDDGLRSWAKALLARRPEKYGYKLTAVAIANKLARIVFALMSHGGVYEGRPAAA</sequence>
<dbReference type="InterPro" id="IPR047650">
    <property type="entry name" value="Transpos_IS110"/>
</dbReference>
<dbReference type="Pfam" id="PF02371">
    <property type="entry name" value="Transposase_20"/>
    <property type="match status" value="1"/>
</dbReference>
<feature type="domain" description="Transposase IS116/IS110/IS902 C-terminal" evidence="2">
    <location>
        <begin position="223"/>
        <end position="301"/>
    </location>
</feature>
<dbReference type="RefSeq" id="WP_243066973.1">
    <property type="nucleotide sequence ID" value="NZ_JAIVFK010000012.1"/>
</dbReference>
<dbReference type="PANTHER" id="PTHR33055:SF3">
    <property type="entry name" value="PUTATIVE TRANSPOSASE FOR IS117-RELATED"/>
    <property type="match status" value="1"/>
</dbReference>
<name>A0ABS9Z5T6_9HYPH</name>
<dbReference type="EMBL" id="JAIVFP010000001">
    <property type="protein sequence ID" value="MCI4682999.1"/>
    <property type="molecule type" value="Genomic_DNA"/>
</dbReference>
<gene>
    <name evidence="3" type="ORF">K2U94_09515</name>
</gene>
<reference evidence="3" key="1">
    <citation type="journal article" date="2022" name="ISME J.">
        <title>Identification of active gaseous-alkane degraders at natural gas seeps.</title>
        <authorList>
            <person name="Farhan Ul Haque M."/>
            <person name="Hernandez M."/>
            <person name="Crombie A.T."/>
            <person name="Murrell J.C."/>
        </authorList>
    </citation>
    <scope>NUCLEOTIDE SEQUENCE</scope>
    <source>
        <strain evidence="3">PC2</strain>
    </source>
</reference>
<protein>
    <submittedName>
        <fullName evidence="3">IS110 family transposase</fullName>
    </submittedName>
</protein>
<comment type="caution">
    <text evidence="3">The sequence shown here is derived from an EMBL/GenBank/DDBJ whole genome shotgun (WGS) entry which is preliminary data.</text>
</comment>
<evidence type="ECO:0000313" key="4">
    <source>
        <dbReference type="Proteomes" id="UP001139104"/>
    </source>
</evidence>
<accession>A0ABS9Z5T6</accession>
<dbReference type="Proteomes" id="UP001139104">
    <property type="component" value="Unassembled WGS sequence"/>
</dbReference>
<evidence type="ECO:0000313" key="3">
    <source>
        <dbReference type="EMBL" id="MCI4682999.1"/>
    </source>
</evidence>
<dbReference type="NCBIfam" id="NF033542">
    <property type="entry name" value="transpos_IS110"/>
    <property type="match status" value="1"/>
</dbReference>
<dbReference type="InterPro" id="IPR002525">
    <property type="entry name" value="Transp_IS110-like_N"/>
</dbReference>
<dbReference type="PANTHER" id="PTHR33055">
    <property type="entry name" value="TRANSPOSASE FOR INSERTION SEQUENCE ELEMENT IS1111A"/>
    <property type="match status" value="1"/>
</dbReference>
<evidence type="ECO:0000259" key="1">
    <source>
        <dbReference type="Pfam" id="PF01548"/>
    </source>
</evidence>
<keyword evidence="4" id="KW-1185">Reference proteome</keyword>
<proteinExistence type="predicted"/>
<dbReference type="Pfam" id="PF01548">
    <property type="entry name" value="DEDD_Tnp_IS110"/>
    <property type="match status" value="1"/>
</dbReference>
<dbReference type="InterPro" id="IPR003346">
    <property type="entry name" value="Transposase_20"/>
</dbReference>
<feature type="domain" description="Transposase IS110-like N-terminal" evidence="1">
    <location>
        <begin position="14"/>
        <end position="154"/>
    </location>
</feature>
<evidence type="ECO:0000259" key="2">
    <source>
        <dbReference type="Pfam" id="PF02371"/>
    </source>
</evidence>